<feature type="non-terminal residue" evidence="2">
    <location>
        <position position="129"/>
    </location>
</feature>
<dbReference type="InterPro" id="IPR025714">
    <property type="entry name" value="Methyltranfer_dom"/>
</dbReference>
<evidence type="ECO:0000313" key="2">
    <source>
        <dbReference type="EMBL" id="RKO87195.1"/>
    </source>
</evidence>
<dbReference type="OrthoDB" id="66144at2759"/>
<dbReference type="Gene3D" id="3.40.50.150">
    <property type="entry name" value="Vaccinia Virus protein VP39"/>
    <property type="match status" value="1"/>
</dbReference>
<dbReference type="AlphaFoldDB" id="A0A4P9W744"/>
<keyword evidence="3" id="KW-1185">Reference proteome</keyword>
<evidence type="ECO:0000313" key="3">
    <source>
        <dbReference type="Proteomes" id="UP000269721"/>
    </source>
</evidence>
<dbReference type="CDD" id="cd02440">
    <property type="entry name" value="AdoMet_MTases"/>
    <property type="match status" value="1"/>
</dbReference>
<gene>
    <name evidence="2" type="ORF">BDK51DRAFT_25497</name>
</gene>
<dbReference type="EMBL" id="KZ997603">
    <property type="protein sequence ID" value="RKO87195.1"/>
    <property type="molecule type" value="Genomic_DNA"/>
</dbReference>
<accession>A0A4P9W744</accession>
<proteinExistence type="predicted"/>
<dbReference type="SUPFAM" id="SSF53335">
    <property type="entry name" value="S-adenosyl-L-methionine-dependent methyltransferases"/>
    <property type="match status" value="1"/>
</dbReference>
<reference evidence="3" key="1">
    <citation type="journal article" date="2018" name="Nat. Microbiol.">
        <title>Leveraging single-cell genomics to expand the fungal tree of life.</title>
        <authorList>
            <person name="Ahrendt S.R."/>
            <person name="Quandt C.A."/>
            <person name="Ciobanu D."/>
            <person name="Clum A."/>
            <person name="Salamov A."/>
            <person name="Andreopoulos B."/>
            <person name="Cheng J.F."/>
            <person name="Woyke T."/>
            <person name="Pelin A."/>
            <person name="Henrissat B."/>
            <person name="Reynolds N.K."/>
            <person name="Benny G.L."/>
            <person name="Smith M.E."/>
            <person name="James T.Y."/>
            <person name="Grigoriev I.V."/>
        </authorList>
    </citation>
    <scope>NUCLEOTIDE SEQUENCE [LARGE SCALE GENOMIC DNA]</scope>
</reference>
<dbReference type="Proteomes" id="UP000269721">
    <property type="component" value="Unassembled WGS sequence"/>
</dbReference>
<organism evidence="2 3">
    <name type="scientific">Blyttiomyces helicus</name>
    <dbReference type="NCBI Taxonomy" id="388810"/>
    <lineage>
        <taxon>Eukaryota</taxon>
        <taxon>Fungi</taxon>
        <taxon>Fungi incertae sedis</taxon>
        <taxon>Chytridiomycota</taxon>
        <taxon>Chytridiomycota incertae sedis</taxon>
        <taxon>Chytridiomycetes</taxon>
        <taxon>Chytridiomycetes incertae sedis</taxon>
        <taxon>Blyttiomyces</taxon>
    </lineage>
</organism>
<protein>
    <recommendedName>
        <fullName evidence="1">Methyltransferase domain-containing protein</fullName>
    </recommendedName>
</protein>
<dbReference type="InterPro" id="IPR029063">
    <property type="entry name" value="SAM-dependent_MTases_sf"/>
</dbReference>
<dbReference type="Pfam" id="PF13847">
    <property type="entry name" value="Methyltransf_31"/>
    <property type="match status" value="1"/>
</dbReference>
<sequence>MATPDWDLTQVQKFYGEFAEKYDSDVSPDTYPAPFIIGKWTLAHLQSHSSVLSTAEHAHPKRFCVLDLGCGTGQSSKAFFAPPSGMICEVYGTDATPEMLKKAKSLPFQSLALQPAEAPLPFEVVFDAV</sequence>
<name>A0A4P9W744_9FUNG</name>
<feature type="domain" description="Methyltransferase" evidence="1">
    <location>
        <begin position="65"/>
        <end position="105"/>
    </location>
</feature>
<evidence type="ECO:0000259" key="1">
    <source>
        <dbReference type="Pfam" id="PF13847"/>
    </source>
</evidence>